<keyword evidence="2" id="KW-0805">Transcription regulation</keyword>
<protein>
    <submittedName>
        <fullName evidence="8">RNA polymerase sigma-70 factor (ECF subfamily)</fullName>
    </submittedName>
</protein>
<dbReference type="InterPro" id="IPR013325">
    <property type="entry name" value="RNA_pol_sigma_r2"/>
</dbReference>
<sequence length="163" mass="19614">MERAATKLDELYTAHSLHLNRFMYKLTGNREDANDLVQDIFLKLCQQVSLPEHPKEWLSLTGYRLFVDRWRRKRRVSWLPLDDQWLPGSMSPEQAVIDREFERQVRMLLLRFTPRMRTAIYLRIYKKESYGDIARRLDCPENTVKSIIRRGRTKLSTWLDATR</sequence>
<dbReference type="InterPro" id="IPR014284">
    <property type="entry name" value="RNA_pol_sigma-70_dom"/>
</dbReference>
<dbReference type="RefSeq" id="WP_115992513.1">
    <property type="nucleotide sequence ID" value="NZ_QRDY01000004.1"/>
</dbReference>
<dbReference type="Gene3D" id="1.10.10.10">
    <property type="entry name" value="Winged helix-like DNA-binding domain superfamily/Winged helix DNA-binding domain"/>
    <property type="match status" value="1"/>
</dbReference>
<name>A0A3D9INZ4_9BACL</name>
<dbReference type="InterPro" id="IPR013324">
    <property type="entry name" value="RNA_pol_sigma_r3/r4-like"/>
</dbReference>
<dbReference type="InterPro" id="IPR007627">
    <property type="entry name" value="RNA_pol_sigma70_r2"/>
</dbReference>
<evidence type="ECO:0000256" key="4">
    <source>
        <dbReference type="ARBA" id="ARBA00023125"/>
    </source>
</evidence>
<dbReference type="Gene3D" id="1.10.1740.10">
    <property type="match status" value="1"/>
</dbReference>
<accession>A0A3D9INZ4</accession>
<dbReference type="SUPFAM" id="SSF88659">
    <property type="entry name" value="Sigma3 and sigma4 domains of RNA polymerase sigma factors"/>
    <property type="match status" value="1"/>
</dbReference>
<dbReference type="InterPro" id="IPR036388">
    <property type="entry name" value="WH-like_DNA-bd_sf"/>
</dbReference>
<comment type="similarity">
    <text evidence="1">Belongs to the sigma-70 factor family. ECF subfamily.</text>
</comment>
<evidence type="ECO:0000256" key="3">
    <source>
        <dbReference type="ARBA" id="ARBA00023082"/>
    </source>
</evidence>
<dbReference type="PANTHER" id="PTHR43133">
    <property type="entry name" value="RNA POLYMERASE ECF-TYPE SIGMA FACTO"/>
    <property type="match status" value="1"/>
</dbReference>
<dbReference type="EMBL" id="QRDY01000004">
    <property type="protein sequence ID" value="RED63229.1"/>
    <property type="molecule type" value="Genomic_DNA"/>
</dbReference>
<dbReference type="CDD" id="cd06171">
    <property type="entry name" value="Sigma70_r4"/>
    <property type="match status" value="1"/>
</dbReference>
<feature type="domain" description="RNA polymerase sigma factor 70 region 4 type 2" evidence="7">
    <location>
        <begin position="103"/>
        <end position="155"/>
    </location>
</feature>
<dbReference type="NCBIfam" id="TIGR02937">
    <property type="entry name" value="sigma70-ECF"/>
    <property type="match status" value="1"/>
</dbReference>
<keyword evidence="9" id="KW-1185">Reference proteome</keyword>
<dbReference type="GO" id="GO:0003677">
    <property type="term" value="F:DNA binding"/>
    <property type="evidence" value="ECO:0007669"/>
    <property type="project" value="UniProtKB-KW"/>
</dbReference>
<gene>
    <name evidence="8" type="ORF">DFP95_104223</name>
</gene>
<dbReference type="SUPFAM" id="SSF88946">
    <property type="entry name" value="Sigma2 domain of RNA polymerase sigma factors"/>
    <property type="match status" value="1"/>
</dbReference>
<dbReference type="OrthoDB" id="9795666at2"/>
<evidence type="ECO:0000256" key="1">
    <source>
        <dbReference type="ARBA" id="ARBA00010641"/>
    </source>
</evidence>
<evidence type="ECO:0000313" key="8">
    <source>
        <dbReference type="EMBL" id="RED63229.1"/>
    </source>
</evidence>
<evidence type="ECO:0000313" key="9">
    <source>
        <dbReference type="Proteomes" id="UP000256869"/>
    </source>
</evidence>
<dbReference type="Proteomes" id="UP000256869">
    <property type="component" value="Unassembled WGS sequence"/>
</dbReference>
<dbReference type="GO" id="GO:0016987">
    <property type="term" value="F:sigma factor activity"/>
    <property type="evidence" value="ECO:0007669"/>
    <property type="project" value="UniProtKB-KW"/>
</dbReference>
<dbReference type="AlphaFoldDB" id="A0A3D9INZ4"/>
<feature type="domain" description="RNA polymerase sigma-70 region 2" evidence="6">
    <location>
        <begin position="11"/>
        <end position="75"/>
    </location>
</feature>
<dbReference type="PANTHER" id="PTHR43133:SF8">
    <property type="entry name" value="RNA POLYMERASE SIGMA FACTOR HI_1459-RELATED"/>
    <property type="match status" value="1"/>
</dbReference>
<evidence type="ECO:0000259" key="6">
    <source>
        <dbReference type="Pfam" id="PF04542"/>
    </source>
</evidence>
<proteinExistence type="inferred from homology"/>
<dbReference type="Pfam" id="PF04542">
    <property type="entry name" value="Sigma70_r2"/>
    <property type="match status" value="1"/>
</dbReference>
<dbReference type="InterPro" id="IPR013249">
    <property type="entry name" value="RNA_pol_sigma70_r4_t2"/>
</dbReference>
<reference evidence="8 9" key="1">
    <citation type="submission" date="2018-07" db="EMBL/GenBank/DDBJ databases">
        <title>Genomic Encyclopedia of Type Strains, Phase III (KMG-III): the genomes of soil and plant-associated and newly described type strains.</title>
        <authorList>
            <person name="Whitman W."/>
        </authorList>
    </citation>
    <scope>NUCLEOTIDE SEQUENCE [LARGE SCALE GENOMIC DNA]</scope>
    <source>
        <strain evidence="8 9">CECT 8236</strain>
    </source>
</reference>
<keyword evidence="5" id="KW-0804">Transcription</keyword>
<evidence type="ECO:0000259" key="7">
    <source>
        <dbReference type="Pfam" id="PF08281"/>
    </source>
</evidence>
<evidence type="ECO:0000256" key="2">
    <source>
        <dbReference type="ARBA" id="ARBA00023015"/>
    </source>
</evidence>
<dbReference type="GO" id="GO:0006352">
    <property type="term" value="P:DNA-templated transcription initiation"/>
    <property type="evidence" value="ECO:0007669"/>
    <property type="project" value="InterPro"/>
</dbReference>
<dbReference type="InterPro" id="IPR039425">
    <property type="entry name" value="RNA_pol_sigma-70-like"/>
</dbReference>
<keyword evidence="3" id="KW-0731">Sigma factor</keyword>
<keyword evidence="4" id="KW-0238">DNA-binding</keyword>
<dbReference type="Pfam" id="PF08281">
    <property type="entry name" value="Sigma70_r4_2"/>
    <property type="match status" value="1"/>
</dbReference>
<organism evidence="8 9">
    <name type="scientific">Cohnella lupini</name>
    <dbReference type="NCBI Taxonomy" id="1294267"/>
    <lineage>
        <taxon>Bacteria</taxon>
        <taxon>Bacillati</taxon>
        <taxon>Bacillota</taxon>
        <taxon>Bacilli</taxon>
        <taxon>Bacillales</taxon>
        <taxon>Paenibacillaceae</taxon>
        <taxon>Cohnella</taxon>
    </lineage>
</organism>
<evidence type="ECO:0000256" key="5">
    <source>
        <dbReference type="ARBA" id="ARBA00023163"/>
    </source>
</evidence>
<comment type="caution">
    <text evidence="8">The sequence shown here is derived from an EMBL/GenBank/DDBJ whole genome shotgun (WGS) entry which is preliminary data.</text>
</comment>